<keyword evidence="11" id="KW-0546">Nucleotide metabolism</keyword>
<organism evidence="14 15">
    <name type="scientific">Apatococcus lobatus</name>
    <dbReference type="NCBI Taxonomy" id="904363"/>
    <lineage>
        <taxon>Eukaryota</taxon>
        <taxon>Viridiplantae</taxon>
        <taxon>Chlorophyta</taxon>
        <taxon>core chlorophytes</taxon>
        <taxon>Trebouxiophyceae</taxon>
        <taxon>Chlorellales</taxon>
        <taxon>Chlorellaceae</taxon>
        <taxon>Apatococcus</taxon>
    </lineage>
</organism>
<dbReference type="GO" id="GO:0000287">
    <property type="term" value="F:magnesium ion binding"/>
    <property type="evidence" value="ECO:0007669"/>
    <property type="project" value="InterPro"/>
</dbReference>
<evidence type="ECO:0000256" key="12">
    <source>
        <dbReference type="ARBA" id="ARBA00047413"/>
    </source>
</evidence>
<evidence type="ECO:0000256" key="8">
    <source>
        <dbReference type="ARBA" id="ARBA00022801"/>
    </source>
</evidence>
<comment type="subunit">
    <text evidence="3">Homotetramer.</text>
</comment>
<dbReference type="Pfam" id="PF06437">
    <property type="entry name" value="ISN1"/>
    <property type="match status" value="1"/>
</dbReference>
<keyword evidence="15" id="KW-1185">Reference proteome</keyword>
<evidence type="ECO:0000256" key="11">
    <source>
        <dbReference type="ARBA" id="ARBA00023080"/>
    </source>
</evidence>
<dbReference type="GO" id="GO:0005524">
    <property type="term" value="F:ATP binding"/>
    <property type="evidence" value="ECO:0007669"/>
    <property type="project" value="UniProtKB-KW"/>
</dbReference>
<dbReference type="GO" id="GO:0009117">
    <property type="term" value="P:nucleotide metabolic process"/>
    <property type="evidence" value="ECO:0007669"/>
    <property type="project" value="UniProtKB-KW"/>
</dbReference>
<gene>
    <name evidence="14" type="ORF">WJX74_007789</name>
</gene>
<evidence type="ECO:0000313" key="14">
    <source>
        <dbReference type="EMBL" id="KAK9819338.1"/>
    </source>
</evidence>
<evidence type="ECO:0000256" key="4">
    <source>
        <dbReference type="ARBA" id="ARBA00012894"/>
    </source>
</evidence>
<dbReference type="InterPro" id="IPR009453">
    <property type="entry name" value="ISN1"/>
</dbReference>
<keyword evidence="8" id="KW-0378">Hydrolase</keyword>
<dbReference type="InterPro" id="IPR023214">
    <property type="entry name" value="HAD_sf"/>
</dbReference>
<sequence>MAFTFPQVPFCAASWVPAGPCKRARVYQQPNVSLHASTSQPAAPAQQSEIGGKARQPQPLQPPVQSQTQSSPELWHELLGADEDEPFNARARSASDAAVLRRKGHLKEQDFLIEFLLRMHETHTCQEVFQKLDKWIVEHRRDGSRSRLKRMVPTLGSFFTPLNLVEAFQEYDRFFALSRRTYVPPNFAELRHILNIAQVHASAQSLKLCAFDADGTLYADGHHIEHDNQMVSLIVSLMRQGIYVAIVTAAGYPGEADRFEQRIEGLVNAFRRLRLPTSITDRFFVMGGECNYLLRIDGASKQLAFIPDQTWKSRLMMSWSEEAISGLLDTAQEALKQAASQLRLDVEVIRKPRAVGVVPKQATIYEVLEEVALTVQHQLADSALPFCAFNGGQDVFVDIGNKSIGLEALMKHLHVLPSQVLHVGDRFTISGNDKATRDCCCIVWVANPEETGFFIKLLLNDIRANRAQPYIE</sequence>
<reference evidence="14 15" key="1">
    <citation type="journal article" date="2024" name="Nat. Commun.">
        <title>Phylogenomics reveals the evolutionary origins of lichenization in chlorophyte algae.</title>
        <authorList>
            <person name="Puginier C."/>
            <person name="Libourel C."/>
            <person name="Otte J."/>
            <person name="Skaloud P."/>
            <person name="Haon M."/>
            <person name="Grisel S."/>
            <person name="Petersen M."/>
            <person name="Berrin J.G."/>
            <person name="Delaux P.M."/>
            <person name="Dal Grande F."/>
            <person name="Keller J."/>
        </authorList>
    </citation>
    <scope>NUCLEOTIDE SEQUENCE [LARGE SCALE GENOMIC DNA]</scope>
    <source>
        <strain evidence="14 15">SAG 2145</strain>
    </source>
</reference>
<evidence type="ECO:0000256" key="5">
    <source>
        <dbReference type="ARBA" id="ARBA00015544"/>
    </source>
</evidence>
<comment type="caution">
    <text evidence="14">The sequence shown here is derived from an EMBL/GenBank/DDBJ whole genome shotgun (WGS) entry which is preliminary data.</text>
</comment>
<evidence type="ECO:0000256" key="6">
    <source>
        <dbReference type="ARBA" id="ARBA00022723"/>
    </source>
</evidence>
<dbReference type="Proteomes" id="UP001438707">
    <property type="component" value="Unassembled WGS sequence"/>
</dbReference>
<dbReference type="AlphaFoldDB" id="A0AAW1QD67"/>
<keyword evidence="7" id="KW-0547">Nucleotide-binding</keyword>
<dbReference type="InterPro" id="IPR036412">
    <property type="entry name" value="HAD-like_sf"/>
</dbReference>
<comment type="similarity">
    <text evidence="2">Belongs to the ISN1 family.</text>
</comment>
<evidence type="ECO:0000313" key="15">
    <source>
        <dbReference type="Proteomes" id="UP001438707"/>
    </source>
</evidence>
<protein>
    <recommendedName>
        <fullName evidence="5">IMP-specific 5'-nucleotidase 1</fullName>
        <ecNumber evidence="4">3.1.3.99</ecNumber>
    </recommendedName>
</protein>
<dbReference type="GO" id="GO:0008253">
    <property type="term" value="F:5'-nucleotidase activity"/>
    <property type="evidence" value="ECO:0007669"/>
    <property type="project" value="InterPro"/>
</dbReference>
<dbReference type="SUPFAM" id="SSF56784">
    <property type="entry name" value="HAD-like"/>
    <property type="match status" value="1"/>
</dbReference>
<evidence type="ECO:0000256" key="3">
    <source>
        <dbReference type="ARBA" id="ARBA00011881"/>
    </source>
</evidence>
<dbReference type="GO" id="GO:0006190">
    <property type="term" value="P:inosine salvage"/>
    <property type="evidence" value="ECO:0007669"/>
    <property type="project" value="InterPro"/>
</dbReference>
<dbReference type="EMBL" id="JALJOS010000048">
    <property type="protein sequence ID" value="KAK9819338.1"/>
    <property type="molecule type" value="Genomic_DNA"/>
</dbReference>
<keyword evidence="10" id="KW-0460">Magnesium</keyword>
<comment type="cofactor">
    <cofactor evidence="1">
        <name>Mg(2+)</name>
        <dbReference type="ChEBI" id="CHEBI:18420"/>
    </cofactor>
</comment>
<accession>A0AAW1QD67</accession>
<feature type="region of interest" description="Disordered" evidence="13">
    <location>
        <begin position="33"/>
        <end position="71"/>
    </location>
</feature>
<dbReference type="PANTHER" id="PTHR28213">
    <property type="entry name" value="IMP-SPECIFIC 5'-NUCLEOTIDASE 1"/>
    <property type="match status" value="1"/>
</dbReference>
<dbReference type="GO" id="GO:0071590">
    <property type="term" value="P:nicotinamide riboside biosynthetic process"/>
    <property type="evidence" value="ECO:0007669"/>
    <property type="project" value="TreeGrafter"/>
</dbReference>
<evidence type="ECO:0000256" key="13">
    <source>
        <dbReference type="SAM" id="MobiDB-lite"/>
    </source>
</evidence>
<proteinExistence type="inferred from homology"/>
<dbReference type="PANTHER" id="PTHR28213:SF1">
    <property type="entry name" value="IMP-SPECIFIC 5'-NUCLEOTIDASE 1"/>
    <property type="match status" value="1"/>
</dbReference>
<evidence type="ECO:0000256" key="10">
    <source>
        <dbReference type="ARBA" id="ARBA00022842"/>
    </source>
</evidence>
<comment type="catalytic activity">
    <reaction evidence="12">
        <text>IMP + H2O = inosine + phosphate</text>
        <dbReference type="Rhea" id="RHEA:27718"/>
        <dbReference type="ChEBI" id="CHEBI:15377"/>
        <dbReference type="ChEBI" id="CHEBI:17596"/>
        <dbReference type="ChEBI" id="CHEBI:43474"/>
        <dbReference type="ChEBI" id="CHEBI:58053"/>
        <dbReference type="EC" id="3.1.3.99"/>
    </reaction>
</comment>
<evidence type="ECO:0000256" key="7">
    <source>
        <dbReference type="ARBA" id="ARBA00022741"/>
    </source>
</evidence>
<feature type="compositionally biased region" description="Low complexity" evidence="13">
    <location>
        <begin position="36"/>
        <end position="48"/>
    </location>
</feature>
<keyword evidence="6" id="KW-0479">Metal-binding</keyword>
<name>A0AAW1QD67_9CHLO</name>
<evidence type="ECO:0000256" key="9">
    <source>
        <dbReference type="ARBA" id="ARBA00022840"/>
    </source>
</evidence>
<keyword evidence="9" id="KW-0067">ATP-binding</keyword>
<evidence type="ECO:0000256" key="1">
    <source>
        <dbReference type="ARBA" id="ARBA00001946"/>
    </source>
</evidence>
<evidence type="ECO:0000256" key="2">
    <source>
        <dbReference type="ARBA" id="ARBA00005307"/>
    </source>
</evidence>
<dbReference type="GO" id="GO:0071592">
    <property type="term" value="P:nicotinic acid riboside biosynthetic process"/>
    <property type="evidence" value="ECO:0007669"/>
    <property type="project" value="TreeGrafter"/>
</dbReference>
<dbReference type="Gene3D" id="3.40.50.1000">
    <property type="entry name" value="HAD superfamily/HAD-like"/>
    <property type="match status" value="1"/>
</dbReference>
<dbReference type="EC" id="3.1.3.99" evidence="4"/>